<dbReference type="GO" id="GO:0005524">
    <property type="term" value="F:ATP binding"/>
    <property type="evidence" value="ECO:0007669"/>
    <property type="project" value="UniProtKB-KW"/>
</dbReference>
<evidence type="ECO:0000256" key="2">
    <source>
        <dbReference type="ARBA" id="ARBA00005019"/>
    </source>
</evidence>
<evidence type="ECO:0000256" key="1">
    <source>
        <dbReference type="ARBA" id="ARBA00002324"/>
    </source>
</evidence>
<evidence type="ECO:0000256" key="9">
    <source>
        <dbReference type="ARBA" id="ARBA00048721"/>
    </source>
</evidence>
<comment type="function">
    <text evidence="1 10">Catalyzes the reversible adenylation of nicotinate mononucleotide (NaMN) to nicotinic acid adenine dinucleotide (NaAD).</text>
</comment>
<comment type="catalytic activity">
    <reaction evidence="9 10">
        <text>nicotinate beta-D-ribonucleotide + ATP + H(+) = deamido-NAD(+) + diphosphate</text>
        <dbReference type="Rhea" id="RHEA:22860"/>
        <dbReference type="ChEBI" id="CHEBI:15378"/>
        <dbReference type="ChEBI" id="CHEBI:30616"/>
        <dbReference type="ChEBI" id="CHEBI:33019"/>
        <dbReference type="ChEBI" id="CHEBI:57502"/>
        <dbReference type="ChEBI" id="CHEBI:58437"/>
        <dbReference type="EC" id="2.7.7.18"/>
    </reaction>
</comment>
<name>A0A1H9UIY9_BUTFI</name>
<dbReference type="AlphaFoldDB" id="A0A1H9UIY9"/>
<protein>
    <recommendedName>
        <fullName evidence="10">Probable nicotinate-nucleotide adenylyltransferase</fullName>
        <ecNumber evidence="10">2.7.7.18</ecNumber>
    </recommendedName>
    <alternativeName>
        <fullName evidence="10">Deamido-NAD(+) diphosphorylase</fullName>
    </alternativeName>
    <alternativeName>
        <fullName evidence="10">Deamido-NAD(+) pyrophosphorylase</fullName>
    </alternativeName>
    <alternativeName>
        <fullName evidence="10">Nicotinate mononucleotide adenylyltransferase</fullName>
        <shortName evidence="10">NaMN adenylyltransferase</shortName>
    </alternativeName>
</protein>
<evidence type="ECO:0000256" key="6">
    <source>
        <dbReference type="ARBA" id="ARBA00022741"/>
    </source>
</evidence>
<dbReference type="Gene3D" id="3.40.50.620">
    <property type="entry name" value="HUPs"/>
    <property type="match status" value="1"/>
</dbReference>
<keyword evidence="7 10" id="KW-0067">ATP-binding</keyword>
<evidence type="ECO:0000313" key="12">
    <source>
        <dbReference type="EMBL" id="SES09251.1"/>
    </source>
</evidence>
<dbReference type="Proteomes" id="UP000182584">
    <property type="component" value="Unassembled WGS sequence"/>
</dbReference>
<evidence type="ECO:0000259" key="11">
    <source>
        <dbReference type="Pfam" id="PF01467"/>
    </source>
</evidence>
<comment type="pathway">
    <text evidence="2 10">Cofactor biosynthesis; NAD(+) biosynthesis; deamido-NAD(+) from nicotinate D-ribonucleotide: step 1/1.</text>
</comment>
<evidence type="ECO:0000313" key="13">
    <source>
        <dbReference type="Proteomes" id="UP000182584"/>
    </source>
</evidence>
<feature type="domain" description="Cytidyltransferase-like" evidence="11">
    <location>
        <begin position="8"/>
        <end position="177"/>
    </location>
</feature>
<organism evidence="12 13">
    <name type="scientific">Butyrivibrio fibrisolvens</name>
    <dbReference type="NCBI Taxonomy" id="831"/>
    <lineage>
        <taxon>Bacteria</taxon>
        <taxon>Bacillati</taxon>
        <taxon>Bacillota</taxon>
        <taxon>Clostridia</taxon>
        <taxon>Lachnospirales</taxon>
        <taxon>Lachnospiraceae</taxon>
        <taxon>Butyrivibrio</taxon>
    </lineage>
</organism>
<keyword evidence="4 10" id="KW-0808">Transferase</keyword>
<dbReference type="NCBIfam" id="TIGR00125">
    <property type="entry name" value="cyt_tran_rel"/>
    <property type="match status" value="1"/>
</dbReference>
<dbReference type="GO" id="GO:0004515">
    <property type="term" value="F:nicotinate-nucleotide adenylyltransferase activity"/>
    <property type="evidence" value="ECO:0007669"/>
    <property type="project" value="UniProtKB-UniRule"/>
</dbReference>
<dbReference type="HAMAP" id="MF_00244">
    <property type="entry name" value="NaMN_adenylyltr"/>
    <property type="match status" value="1"/>
</dbReference>
<dbReference type="PANTHER" id="PTHR39321">
    <property type="entry name" value="NICOTINATE-NUCLEOTIDE ADENYLYLTRANSFERASE-RELATED"/>
    <property type="match status" value="1"/>
</dbReference>
<comment type="similarity">
    <text evidence="10">Belongs to the NadD family.</text>
</comment>
<gene>
    <name evidence="10" type="primary">nadD</name>
    <name evidence="12" type="ORF">SAMN04487884_118112</name>
</gene>
<dbReference type="Pfam" id="PF01467">
    <property type="entry name" value="CTP_transf_like"/>
    <property type="match status" value="1"/>
</dbReference>
<dbReference type="InterPro" id="IPR014729">
    <property type="entry name" value="Rossmann-like_a/b/a_fold"/>
</dbReference>
<dbReference type="SUPFAM" id="SSF52374">
    <property type="entry name" value="Nucleotidylyl transferase"/>
    <property type="match status" value="1"/>
</dbReference>
<keyword evidence="6 10" id="KW-0547">Nucleotide-binding</keyword>
<keyword evidence="8 10" id="KW-0520">NAD</keyword>
<dbReference type="CDD" id="cd02165">
    <property type="entry name" value="NMNAT"/>
    <property type="match status" value="1"/>
</dbReference>
<dbReference type="InterPro" id="IPR005248">
    <property type="entry name" value="NadD/NMNAT"/>
</dbReference>
<keyword evidence="5 10" id="KW-0548">Nucleotidyltransferase</keyword>
<sequence>MEKRRIGIIGGTFNPIHNAHLFIAECAREQFKLDRVIFIPSGESYFKKGQDIPSGEIRYQLVKKATEDNPFFKVSRIEIDRPGDTYTIETLEQLSDMYPGDELYFIVGADTLNMIDKWVRFEDVLRACTILAAVRDDTDEENLQTRIKELQTMVPEARIESIHMGRLGISSTMIRDRVRADKSIKYLLPDACIEYIALKGLYSENGAFEDDIMEAPDKIAP</sequence>
<proteinExistence type="inferred from homology"/>
<dbReference type="NCBIfam" id="NF000840">
    <property type="entry name" value="PRK00071.1-3"/>
    <property type="match status" value="1"/>
</dbReference>
<reference evidence="12 13" key="1">
    <citation type="submission" date="2016-10" db="EMBL/GenBank/DDBJ databases">
        <authorList>
            <person name="de Groot N.N."/>
        </authorList>
    </citation>
    <scope>NUCLEOTIDE SEQUENCE [LARGE SCALE GENOMIC DNA]</scope>
    <source>
        <strain evidence="12 13">AR40</strain>
    </source>
</reference>
<dbReference type="eggNOG" id="COG1057">
    <property type="taxonomic scope" value="Bacteria"/>
</dbReference>
<evidence type="ECO:0000256" key="5">
    <source>
        <dbReference type="ARBA" id="ARBA00022695"/>
    </source>
</evidence>
<evidence type="ECO:0000256" key="4">
    <source>
        <dbReference type="ARBA" id="ARBA00022679"/>
    </source>
</evidence>
<accession>A0A1H9UIY9</accession>
<keyword evidence="3 10" id="KW-0662">Pyridine nucleotide biosynthesis</keyword>
<dbReference type="OrthoDB" id="5295945at2"/>
<evidence type="ECO:0000256" key="8">
    <source>
        <dbReference type="ARBA" id="ARBA00023027"/>
    </source>
</evidence>
<evidence type="ECO:0000256" key="7">
    <source>
        <dbReference type="ARBA" id="ARBA00022840"/>
    </source>
</evidence>
<dbReference type="RefSeq" id="WP_074757095.1">
    <property type="nucleotide sequence ID" value="NZ_FOGJ01000018.1"/>
</dbReference>
<evidence type="ECO:0000256" key="10">
    <source>
        <dbReference type="HAMAP-Rule" id="MF_00244"/>
    </source>
</evidence>
<dbReference type="PANTHER" id="PTHR39321:SF3">
    <property type="entry name" value="PHOSPHOPANTETHEINE ADENYLYLTRANSFERASE"/>
    <property type="match status" value="1"/>
</dbReference>
<evidence type="ECO:0000256" key="3">
    <source>
        <dbReference type="ARBA" id="ARBA00022642"/>
    </source>
</evidence>
<dbReference type="GO" id="GO:0009435">
    <property type="term" value="P:NAD+ biosynthetic process"/>
    <property type="evidence" value="ECO:0007669"/>
    <property type="project" value="UniProtKB-UniRule"/>
</dbReference>
<dbReference type="InterPro" id="IPR004821">
    <property type="entry name" value="Cyt_trans-like"/>
</dbReference>
<dbReference type="UniPathway" id="UPA00253">
    <property type="reaction ID" value="UER00332"/>
</dbReference>
<dbReference type="EMBL" id="FOGJ01000018">
    <property type="protein sequence ID" value="SES09251.1"/>
    <property type="molecule type" value="Genomic_DNA"/>
</dbReference>
<dbReference type="EC" id="2.7.7.18" evidence="10"/>
<dbReference type="NCBIfam" id="TIGR00482">
    <property type="entry name" value="nicotinate (nicotinamide) nucleotide adenylyltransferase"/>
    <property type="match status" value="1"/>
</dbReference>